<dbReference type="RefSeq" id="WP_258848226.1">
    <property type="nucleotide sequence ID" value="NZ_JANUGX010000044.1"/>
</dbReference>
<accession>A0ABT2AE26</accession>
<name>A0ABT2AE26_9BURK</name>
<reference evidence="1 2" key="1">
    <citation type="submission" date="2022-08" db="EMBL/GenBank/DDBJ databases">
        <title>Reclassification of Massilia species as members of the genera Telluria, Duganella, Pseudoduganella, Mokoshia gen. nov. and Zemynaea gen. nov. using orthogonal and non-orthogonal genome-based approaches.</title>
        <authorList>
            <person name="Bowman J.P."/>
        </authorList>
    </citation>
    <scope>NUCLEOTIDE SEQUENCE [LARGE SCALE GENOMIC DNA]</scope>
    <source>
        <strain evidence="1 2">LMG 28164</strain>
    </source>
</reference>
<organism evidence="1 2">
    <name type="scientific">Massilia norwichensis</name>
    <dbReference type="NCBI Taxonomy" id="1442366"/>
    <lineage>
        <taxon>Bacteria</taxon>
        <taxon>Pseudomonadati</taxon>
        <taxon>Pseudomonadota</taxon>
        <taxon>Betaproteobacteria</taxon>
        <taxon>Burkholderiales</taxon>
        <taxon>Oxalobacteraceae</taxon>
        <taxon>Telluria group</taxon>
        <taxon>Massilia</taxon>
    </lineage>
</organism>
<proteinExistence type="predicted"/>
<evidence type="ECO:0000313" key="2">
    <source>
        <dbReference type="Proteomes" id="UP001205560"/>
    </source>
</evidence>
<gene>
    <name evidence="1" type="ORF">NX782_25070</name>
</gene>
<dbReference type="Proteomes" id="UP001205560">
    <property type="component" value="Unassembled WGS sequence"/>
</dbReference>
<dbReference type="EMBL" id="JANUGX010000044">
    <property type="protein sequence ID" value="MCS0592459.1"/>
    <property type="molecule type" value="Genomic_DNA"/>
</dbReference>
<evidence type="ECO:0000313" key="1">
    <source>
        <dbReference type="EMBL" id="MCS0592459.1"/>
    </source>
</evidence>
<comment type="caution">
    <text evidence="1">The sequence shown here is derived from an EMBL/GenBank/DDBJ whole genome shotgun (WGS) entry which is preliminary data.</text>
</comment>
<keyword evidence="2" id="KW-1185">Reference proteome</keyword>
<protein>
    <submittedName>
        <fullName evidence="1">Uncharacterized protein</fullName>
    </submittedName>
</protein>
<sequence>MNVLKHMEAAFLFSLSVAGVASVAIDAIPPAQASVPAQVQVAVQPNIPVVHVSAKRMTEAEKRASLQAERAGSRT</sequence>